<comment type="caution">
    <text evidence="1">The sequence shown here is derived from an EMBL/GenBank/DDBJ whole genome shotgun (WGS) entry which is preliminary data.</text>
</comment>
<keyword evidence="2" id="KW-1185">Reference proteome</keyword>
<organism evidence="1 2">
    <name type="scientific">Trametes pubescens</name>
    <name type="common">White-rot fungus</name>
    <dbReference type="NCBI Taxonomy" id="154538"/>
    <lineage>
        <taxon>Eukaryota</taxon>
        <taxon>Fungi</taxon>
        <taxon>Dikarya</taxon>
        <taxon>Basidiomycota</taxon>
        <taxon>Agaricomycotina</taxon>
        <taxon>Agaricomycetes</taxon>
        <taxon>Polyporales</taxon>
        <taxon>Polyporaceae</taxon>
        <taxon>Trametes</taxon>
    </lineage>
</organism>
<sequence>MANLLSAAPGFSITMVNGQVLAEQHINTPYHLQCIQSHPYLIRGLRCVANTPNQLEFLGSLLAQQMPCLDTLDITMQQSTDPESVCLVGPILDLSTARFMAVKTLRSDGMAVNMAAPFLCGLRHLTLKNYPGIERYLPLSQFVDMIANFRLLETLELRNYSGFLITKTTQPWNPVHLRSLKTLIISDTPSVTSSLLQALYLPVDVNLNVIVDVKGFYPNDLGDIFASALPADRQTLPVLKDVKAIQVILIGSTLRLIGTTAKSVKIVLEIDFDLEFTLELLARHHVYDATVRNLDRIFHDSPALLLSLESDLTCLTADSWRAAFAPFPDLEKLKLEDAGTHSAGALSLLDVLGSPAGTPAQMPCPKLDTLSARGTAYGFELLDESLACLTRRQTTCIALKRLWLGLDPKVQDDNARLQVCRKNLVQLADTYNDQFMICQPISS</sequence>
<protein>
    <submittedName>
        <fullName evidence="1">Uncharacterized protein</fullName>
    </submittedName>
</protein>
<proteinExistence type="predicted"/>
<dbReference type="InterPro" id="IPR032675">
    <property type="entry name" value="LRR_dom_sf"/>
</dbReference>
<reference evidence="1 2" key="1">
    <citation type="submission" date="2016-10" db="EMBL/GenBank/DDBJ databases">
        <title>Genome sequence of the basidiomycete white-rot fungus Trametes pubescens.</title>
        <authorList>
            <person name="Makela M.R."/>
            <person name="Granchi Z."/>
            <person name="Peng M."/>
            <person name="De Vries R.P."/>
            <person name="Grigoriev I."/>
            <person name="Riley R."/>
            <person name="Hilden K."/>
        </authorList>
    </citation>
    <scope>NUCLEOTIDE SEQUENCE [LARGE SCALE GENOMIC DNA]</scope>
    <source>
        <strain evidence="1 2">FBCC735</strain>
    </source>
</reference>
<accession>A0A1M2W6L8</accession>
<dbReference type="SUPFAM" id="SSF52047">
    <property type="entry name" value="RNI-like"/>
    <property type="match status" value="1"/>
</dbReference>
<dbReference type="OMA" id="TPAQMPC"/>
<evidence type="ECO:0000313" key="1">
    <source>
        <dbReference type="EMBL" id="OJT15466.1"/>
    </source>
</evidence>
<dbReference type="Gene3D" id="3.80.10.10">
    <property type="entry name" value="Ribonuclease Inhibitor"/>
    <property type="match status" value="1"/>
</dbReference>
<dbReference type="EMBL" id="MNAD01000155">
    <property type="protein sequence ID" value="OJT15466.1"/>
    <property type="molecule type" value="Genomic_DNA"/>
</dbReference>
<evidence type="ECO:0000313" key="2">
    <source>
        <dbReference type="Proteomes" id="UP000184267"/>
    </source>
</evidence>
<dbReference type="Proteomes" id="UP000184267">
    <property type="component" value="Unassembled WGS sequence"/>
</dbReference>
<dbReference type="OrthoDB" id="2740988at2759"/>
<name>A0A1M2W6L8_TRAPU</name>
<gene>
    <name evidence="1" type="ORF">TRAPUB_7337</name>
</gene>
<dbReference type="AlphaFoldDB" id="A0A1M2W6L8"/>